<organism evidence="2 3">
    <name type="scientific">Pleurotus eryngii</name>
    <name type="common">Boletus of the steppes</name>
    <dbReference type="NCBI Taxonomy" id="5323"/>
    <lineage>
        <taxon>Eukaryota</taxon>
        <taxon>Fungi</taxon>
        <taxon>Dikarya</taxon>
        <taxon>Basidiomycota</taxon>
        <taxon>Agaricomycotina</taxon>
        <taxon>Agaricomycetes</taxon>
        <taxon>Agaricomycetidae</taxon>
        <taxon>Agaricales</taxon>
        <taxon>Pleurotineae</taxon>
        <taxon>Pleurotaceae</taxon>
        <taxon>Pleurotus</taxon>
    </lineage>
</organism>
<feature type="compositionally biased region" description="Basic and acidic residues" evidence="1">
    <location>
        <begin position="1"/>
        <end position="14"/>
    </location>
</feature>
<feature type="compositionally biased region" description="Acidic residues" evidence="1">
    <location>
        <begin position="24"/>
        <end position="38"/>
    </location>
</feature>
<comment type="caution">
    <text evidence="2">The sequence shown here is derived from an EMBL/GenBank/DDBJ whole genome shotgun (WGS) entry which is preliminary data.</text>
</comment>
<name>A0A9P5ZGX3_PLEER</name>
<sequence length="166" mass="18115">MGVRERQRRPEPRRGWAGPGGGECGDEVCLEDELEADDGGGRVGEERGQVRKEMANTKKGAPNDERGGRWVFDEGVAVGSRGEKGGRDRFPSSWGVWGYWGLGGTETGTGARTGTGAGAVWKSGAGERQSGSCRLWIRRQWEEWGRVGWGRNWECASKARASFRVA</sequence>
<keyword evidence="3" id="KW-1185">Reference proteome</keyword>
<dbReference type="AlphaFoldDB" id="A0A9P5ZGX3"/>
<gene>
    <name evidence="2" type="ORF">BDN71DRAFT_1542679</name>
</gene>
<proteinExistence type="predicted"/>
<protein>
    <submittedName>
        <fullName evidence="2">Uncharacterized protein</fullName>
    </submittedName>
</protein>
<dbReference type="Proteomes" id="UP000807025">
    <property type="component" value="Unassembled WGS sequence"/>
</dbReference>
<evidence type="ECO:0000256" key="1">
    <source>
        <dbReference type="SAM" id="MobiDB-lite"/>
    </source>
</evidence>
<accession>A0A9P5ZGX3</accession>
<reference evidence="2" key="1">
    <citation type="submission" date="2020-11" db="EMBL/GenBank/DDBJ databases">
        <authorList>
            <consortium name="DOE Joint Genome Institute"/>
            <person name="Ahrendt S."/>
            <person name="Riley R."/>
            <person name="Andreopoulos W."/>
            <person name="Labutti K."/>
            <person name="Pangilinan J."/>
            <person name="Ruiz-Duenas F.J."/>
            <person name="Barrasa J.M."/>
            <person name="Sanchez-Garcia M."/>
            <person name="Camarero S."/>
            <person name="Miyauchi S."/>
            <person name="Serrano A."/>
            <person name="Linde D."/>
            <person name="Babiker R."/>
            <person name="Drula E."/>
            <person name="Ayuso-Fernandez I."/>
            <person name="Pacheco R."/>
            <person name="Padilla G."/>
            <person name="Ferreira P."/>
            <person name="Barriuso J."/>
            <person name="Kellner H."/>
            <person name="Castanera R."/>
            <person name="Alfaro M."/>
            <person name="Ramirez L."/>
            <person name="Pisabarro A.G."/>
            <person name="Kuo A."/>
            <person name="Tritt A."/>
            <person name="Lipzen A."/>
            <person name="He G."/>
            <person name="Yan M."/>
            <person name="Ng V."/>
            <person name="Cullen D."/>
            <person name="Martin F."/>
            <person name="Rosso M.-N."/>
            <person name="Henrissat B."/>
            <person name="Hibbett D."/>
            <person name="Martinez A.T."/>
            <person name="Grigoriev I.V."/>
        </authorList>
    </citation>
    <scope>NUCLEOTIDE SEQUENCE</scope>
    <source>
        <strain evidence="2">ATCC 90797</strain>
    </source>
</reference>
<dbReference type="EMBL" id="MU154745">
    <property type="protein sequence ID" value="KAF9487848.1"/>
    <property type="molecule type" value="Genomic_DNA"/>
</dbReference>
<evidence type="ECO:0000313" key="2">
    <source>
        <dbReference type="EMBL" id="KAF9487848.1"/>
    </source>
</evidence>
<feature type="region of interest" description="Disordered" evidence="1">
    <location>
        <begin position="1"/>
        <end position="68"/>
    </location>
</feature>
<evidence type="ECO:0000313" key="3">
    <source>
        <dbReference type="Proteomes" id="UP000807025"/>
    </source>
</evidence>
<feature type="compositionally biased region" description="Basic and acidic residues" evidence="1">
    <location>
        <begin position="39"/>
        <end position="68"/>
    </location>
</feature>